<keyword evidence="8 12" id="KW-1133">Transmembrane helix</keyword>
<keyword evidence="10" id="KW-0675">Receptor</keyword>
<organism evidence="15 16">
    <name type="scientific">Rubroshorea leprosula</name>
    <dbReference type="NCBI Taxonomy" id="152421"/>
    <lineage>
        <taxon>Eukaryota</taxon>
        <taxon>Viridiplantae</taxon>
        <taxon>Streptophyta</taxon>
        <taxon>Embryophyta</taxon>
        <taxon>Tracheophyta</taxon>
        <taxon>Spermatophyta</taxon>
        <taxon>Magnoliopsida</taxon>
        <taxon>eudicotyledons</taxon>
        <taxon>Gunneridae</taxon>
        <taxon>Pentapetalae</taxon>
        <taxon>rosids</taxon>
        <taxon>malvids</taxon>
        <taxon>Malvales</taxon>
        <taxon>Dipterocarpaceae</taxon>
        <taxon>Rubroshorea</taxon>
    </lineage>
</organism>
<feature type="signal peptide" evidence="13">
    <location>
        <begin position="1"/>
        <end position="20"/>
    </location>
</feature>
<keyword evidence="7" id="KW-0677">Repeat</keyword>
<keyword evidence="3" id="KW-1003">Cell membrane</keyword>
<evidence type="ECO:0000256" key="4">
    <source>
        <dbReference type="ARBA" id="ARBA00022614"/>
    </source>
</evidence>
<dbReference type="InterPro" id="IPR032675">
    <property type="entry name" value="LRR_dom_sf"/>
</dbReference>
<dbReference type="InterPro" id="IPR001611">
    <property type="entry name" value="Leu-rich_rpt"/>
</dbReference>
<dbReference type="Pfam" id="PF08263">
    <property type="entry name" value="LRRNT_2"/>
    <property type="match status" value="1"/>
</dbReference>
<keyword evidence="11" id="KW-0325">Glycoprotein</keyword>
<evidence type="ECO:0000256" key="12">
    <source>
        <dbReference type="SAM" id="Phobius"/>
    </source>
</evidence>
<dbReference type="PANTHER" id="PTHR48063:SF98">
    <property type="entry name" value="LRR RECEPTOR-LIKE SERINE_THREONINE-PROTEIN KINASE FLS2"/>
    <property type="match status" value="1"/>
</dbReference>
<comment type="caution">
    <text evidence="15">The sequence shown here is derived from an EMBL/GenBank/DDBJ whole genome shotgun (WGS) entry which is preliminary data.</text>
</comment>
<dbReference type="Proteomes" id="UP001054252">
    <property type="component" value="Unassembled WGS sequence"/>
</dbReference>
<keyword evidence="5 12" id="KW-0812">Transmembrane</keyword>
<keyword evidence="4" id="KW-0433">Leucine-rich repeat</keyword>
<dbReference type="GO" id="GO:0005886">
    <property type="term" value="C:plasma membrane"/>
    <property type="evidence" value="ECO:0007669"/>
    <property type="project" value="UniProtKB-SubCell"/>
</dbReference>
<sequence>MGQLIYVFLGFLILTSVSISICNGNSSVACIESEKEALLKFKQGIVDHTNRMATWISDVDCCRWTGIVCDNMTSHVIELHLRSPTFDYYDADEKSKLGGKISPSLLHLKHLSYLDLSNNDFKGIPIPKFFGSFGSLRYLNLSYAKFGGEVPHHLGNLSNLKYLNLHGDKFFRAMYVKNLHWLSSLSSLEHLSLSFVNLSKASNWFPTFSALPSLVELHLSHCQLPPQLHLITSVNLSSLFALSLSGNGLGNLSMMNWVFDLNNLIYLDLSSQISSAIGKMNFAFNLDFSSNSFQGKIPIRCVSYTLESLSLHNCQLYGHLTNKLGNFKNLRKLDLSDNSISGSIPISIGELSSLKALYLLQNNLKGNLPESFGQLVNVEYVDISNNFLEGTLSEAHFFNLTKLSTLYAYGNPLTLDVDPSWIPPFQSHHLCLGYWHLGPQFPHWLSSQTYLRSLDISNSGISSTIPCWFSNFSLQLEYLDLSDNQIHGQIPVIPSFEGPLPWISSFLTLLDLSNNNLSGSLFNFLCSRMDETMEMGFLNLENNFFSGELPNCWTKWPYLEVIVLGDNKFIGKIPNSIGTLQSLRSLHLRKNNFSREIPVSIRNCTALEILDFGENELDGNISSWLGYNLPNLKILSLHSNKFSGHIPKELCALNFLQILDLGHNNLSGSLPRCISNLSAMVYSTNDSFGNNIKYKFGYFIENAFLVMKGQILEYDMTLNLVRILDFSYNSLSGNIPWEITSLHGLQSLNLSHNLLIGRIPSNIGDMIFLESLDLSANKLLGSIPQSMSKLSFLNCLNLSDNQLTRAIPSSTQLQSFDASSYVGNQLCGFPLADNCSEINHVVPSTRNRKGKDMDGLEVSWLFVSMTLGFSVGFWSVLSSLVISRRWRYAYYQYLDEMWWKVNHLCV</sequence>
<dbReference type="PANTHER" id="PTHR48063">
    <property type="entry name" value="LRR RECEPTOR-LIKE KINASE"/>
    <property type="match status" value="1"/>
</dbReference>
<proteinExistence type="inferred from homology"/>
<name>A0AAV5IKU3_9ROSI</name>
<feature type="chain" id="PRO_5043752962" description="Leucine-rich repeat-containing N-terminal plant-type domain-containing protein" evidence="13">
    <location>
        <begin position="21"/>
        <end position="906"/>
    </location>
</feature>
<evidence type="ECO:0000256" key="1">
    <source>
        <dbReference type="ARBA" id="ARBA00004251"/>
    </source>
</evidence>
<dbReference type="EMBL" id="BPVZ01000011">
    <property type="protein sequence ID" value="GKU97764.1"/>
    <property type="molecule type" value="Genomic_DNA"/>
</dbReference>
<keyword evidence="9 12" id="KW-0472">Membrane</keyword>
<reference evidence="15 16" key="1">
    <citation type="journal article" date="2021" name="Commun. Biol.">
        <title>The genome of Shorea leprosula (Dipterocarpaceae) highlights the ecological relevance of drought in aseasonal tropical rainforests.</title>
        <authorList>
            <person name="Ng K.K.S."/>
            <person name="Kobayashi M.J."/>
            <person name="Fawcett J.A."/>
            <person name="Hatakeyama M."/>
            <person name="Paape T."/>
            <person name="Ng C.H."/>
            <person name="Ang C.C."/>
            <person name="Tnah L.H."/>
            <person name="Lee C.T."/>
            <person name="Nishiyama T."/>
            <person name="Sese J."/>
            <person name="O'Brien M.J."/>
            <person name="Copetti D."/>
            <person name="Mohd Noor M.I."/>
            <person name="Ong R.C."/>
            <person name="Putra M."/>
            <person name="Sireger I.Z."/>
            <person name="Indrioko S."/>
            <person name="Kosugi Y."/>
            <person name="Izuno A."/>
            <person name="Isagi Y."/>
            <person name="Lee S.L."/>
            <person name="Shimizu K.K."/>
        </authorList>
    </citation>
    <scope>NUCLEOTIDE SEQUENCE [LARGE SCALE GENOMIC DNA]</scope>
    <source>
        <strain evidence="15">214</strain>
    </source>
</reference>
<accession>A0AAV5IKU3</accession>
<dbReference type="FunFam" id="3.80.10.10:FF:000041">
    <property type="entry name" value="LRR receptor-like serine/threonine-protein kinase ERECTA"/>
    <property type="match status" value="1"/>
</dbReference>
<gene>
    <name evidence="15" type="ORF">SLEP1_g10856</name>
</gene>
<evidence type="ECO:0000256" key="13">
    <source>
        <dbReference type="SAM" id="SignalP"/>
    </source>
</evidence>
<dbReference type="Gene3D" id="3.80.10.10">
    <property type="entry name" value="Ribonuclease Inhibitor"/>
    <property type="match status" value="4"/>
</dbReference>
<dbReference type="FunFam" id="3.80.10.10:FF:000095">
    <property type="entry name" value="LRR receptor-like serine/threonine-protein kinase GSO1"/>
    <property type="match status" value="1"/>
</dbReference>
<comment type="similarity">
    <text evidence="2">Belongs to the RLP family.</text>
</comment>
<dbReference type="Pfam" id="PF13855">
    <property type="entry name" value="LRR_8"/>
    <property type="match status" value="1"/>
</dbReference>
<dbReference type="PRINTS" id="PR00019">
    <property type="entry name" value="LEURICHRPT"/>
</dbReference>
<evidence type="ECO:0000256" key="10">
    <source>
        <dbReference type="ARBA" id="ARBA00023170"/>
    </source>
</evidence>
<evidence type="ECO:0000256" key="11">
    <source>
        <dbReference type="ARBA" id="ARBA00023180"/>
    </source>
</evidence>
<dbReference type="InterPro" id="IPR013210">
    <property type="entry name" value="LRR_N_plant-typ"/>
</dbReference>
<evidence type="ECO:0000256" key="6">
    <source>
        <dbReference type="ARBA" id="ARBA00022729"/>
    </source>
</evidence>
<comment type="subcellular location">
    <subcellularLocation>
        <location evidence="1">Cell membrane</location>
        <topology evidence="1">Single-pass type I membrane protein</topology>
    </subcellularLocation>
</comment>
<evidence type="ECO:0000259" key="14">
    <source>
        <dbReference type="Pfam" id="PF08263"/>
    </source>
</evidence>
<keyword evidence="6 13" id="KW-0732">Signal</keyword>
<feature type="domain" description="Leucine-rich repeat-containing N-terminal plant-type" evidence="14">
    <location>
        <begin position="32"/>
        <end position="70"/>
    </location>
</feature>
<feature type="transmembrane region" description="Helical" evidence="12">
    <location>
        <begin position="858"/>
        <end position="882"/>
    </location>
</feature>
<evidence type="ECO:0000256" key="7">
    <source>
        <dbReference type="ARBA" id="ARBA00022737"/>
    </source>
</evidence>
<evidence type="ECO:0000256" key="9">
    <source>
        <dbReference type="ARBA" id="ARBA00023136"/>
    </source>
</evidence>
<protein>
    <recommendedName>
        <fullName evidence="14">Leucine-rich repeat-containing N-terminal plant-type domain-containing protein</fullName>
    </recommendedName>
</protein>
<dbReference type="Pfam" id="PF00560">
    <property type="entry name" value="LRR_1"/>
    <property type="match status" value="10"/>
</dbReference>
<dbReference type="SMART" id="SM00365">
    <property type="entry name" value="LRR_SD22"/>
    <property type="match status" value="6"/>
</dbReference>
<dbReference type="SUPFAM" id="SSF52058">
    <property type="entry name" value="L domain-like"/>
    <property type="match status" value="3"/>
</dbReference>
<dbReference type="FunFam" id="3.80.10.10:FF:001347">
    <property type="entry name" value="LRR receptor-like serine/threonine-protein kinase GSO2"/>
    <property type="match status" value="1"/>
</dbReference>
<evidence type="ECO:0000256" key="3">
    <source>
        <dbReference type="ARBA" id="ARBA00022475"/>
    </source>
</evidence>
<dbReference type="SMART" id="SM00369">
    <property type="entry name" value="LRR_TYP"/>
    <property type="match status" value="9"/>
</dbReference>
<dbReference type="InterPro" id="IPR003591">
    <property type="entry name" value="Leu-rich_rpt_typical-subtyp"/>
</dbReference>
<evidence type="ECO:0000256" key="2">
    <source>
        <dbReference type="ARBA" id="ARBA00009592"/>
    </source>
</evidence>
<dbReference type="PROSITE" id="PS51450">
    <property type="entry name" value="LRR"/>
    <property type="match status" value="2"/>
</dbReference>
<evidence type="ECO:0000313" key="16">
    <source>
        <dbReference type="Proteomes" id="UP001054252"/>
    </source>
</evidence>
<dbReference type="AlphaFoldDB" id="A0AAV5IKU3"/>
<evidence type="ECO:0000313" key="15">
    <source>
        <dbReference type="EMBL" id="GKU97764.1"/>
    </source>
</evidence>
<evidence type="ECO:0000256" key="8">
    <source>
        <dbReference type="ARBA" id="ARBA00022989"/>
    </source>
</evidence>
<dbReference type="InterPro" id="IPR046956">
    <property type="entry name" value="RLP23-like"/>
</dbReference>
<dbReference type="FunFam" id="3.80.10.10:FF:000299">
    <property type="entry name" value="Piriformospora indica-insensitive protein 2"/>
    <property type="match status" value="1"/>
</dbReference>
<evidence type="ECO:0000256" key="5">
    <source>
        <dbReference type="ARBA" id="ARBA00022692"/>
    </source>
</evidence>
<keyword evidence="16" id="KW-1185">Reference proteome</keyword>